<keyword evidence="4" id="KW-0507">mRNA processing</keyword>
<dbReference type="RefSeq" id="XP_018333929.1">
    <property type="nucleotide sequence ID" value="XM_018478427.2"/>
</dbReference>
<keyword evidence="12" id="KW-1185">Reference proteome</keyword>
<evidence type="ECO:0000256" key="3">
    <source>
        <dbReference type="ARBA" id="ARBA00016372"/>
    </source>
</evidence>
<evidence type="ECO:0000256" key="4">
    <source>
        <dbReference type="ARBA" id="ARBA00022664"/>
    </source>
</evidence>
<comment type="similarity">
    <text evidence="2">Belongs to the AAR2 family.</text>
</comment>
<dbReference type="InterPro" id="IPR033648">
    <property type="entry name" value="AAR2_C"/>
</dbReference>
<dbReference type="Proteomes" id="UP000192223">
    <property type="component" value="Unplaced"/>
</dbReference>
<evidence type="ECO:0000259" key="10">
    <source>
        <dbReference type="Pfam" id="PF05282"/>
    </source>
</evidence>
<dbReference type="AlphaFoldDB" id="A0A1W4XD50"/>
<dbReference type="FunFam" id="1.25.40.550:FF:000001">
    <property type="entry name" value="AAR2 splicing factor homolog"/>
    <property type="match status" value="1"/>
</dbReference>
<dbReference type="InterPro" id="IPR007946">
    <property type="entry name" value="AAR2"/>
</dbReference>
<evidence type="ECO:0000256" key="1">
    <source>
        <dbReference type="ARBA" id="ARBA00003708"/>
    </source>
</evidence>
<dbReference type="FunCoup" id="A0A1W4XD50">
    <property type="interactions" value="1645"/>
</dbReference>
<gene>
    <name evidence="13" type="primary">LOC108743022</name>
</gene>
<evidence type="ECO:0000256" key="7">
    <source>
        <dbReference type="ARBA" id="ARBA00030625"/>
    </source>
</evidence>
<dbReference type="Pfam" id="PF05282">
    <property type="entry name" value="AAR2"/>
    <property type="match status" value="1"/>
</dbReference>
<dbReference type="Pfam" id="PF20981">
    <property type="entry name" value="AAR2_1st"/>
    <property type="match status" value="1"/>
</dbReference>
<keyword evidence="6" id="KW-0508">mRNA splicing</keyword>
<dbReference type="GeneID" id="108743022"/>
<dbReference type="Gene3D" id="1.25.40.550">
    <property type="entry name" value="Aar2, C-terminal domain-like"/>
    <property type="match status" value="1"/>
</dbReference>
<dbReference type="PANTHER" id="PTHR12689:SF4">
    <property type="entry name" value="PROTEIN AAR2 HOMOLOG"/>
    <property type="match status" value="1"/>
</dbReference>
<accession>A0A1W4XD50</accession>
<evidence type="ECO:0000256" key="5">
    <source>
        <dbReference type="ARBA" id="ARBA00022728"/>
    </source>
</evidence>
<protein>
    <recommendedName>
        <fullName evidence="3">Protein AAR2 homolog</fullName>
    </recommendedName>
    <alternativeName>
        <fullName evidence="7">AAR2 splicing factor homolog</fullName>
    </alternativeName>
</protein>
<dbReference type="InterPro" id="IPR038514">
    <property type="entry name" value="AAR2_C_sf"/>
</dbReference>
<proteinExistence type="inferred from homology"/>
<dbReference type="InterPro" id="IPR038516">
    <property type="entry name" value="AAR2_N_sf"/>
</dbReference>
<dbReference type="Gene3D" id="2.60.34.20">
    <property type="match status" value="1"/>
</dbReference>
<feature type="region of interest" description="Disordered" evidence="9">
    <location>
        <begin position="171"/>
        <end position="190"/>
    </location>
</feature>
<feature type="domain" description="AAR2 C-terminal" evidence="10">
    <location>
        <begin position="224"/>
        <end position="378"/>
    </location>
</feature>
<dbReference type="InterPro" id="IPR033647">
    <property type="entry name" value="Aar2_N"/>
</dbReference>
<dbReference type="CDD" id="cd13777">
    <property type="entry name" value="Aar2_N"/>
    <property type="match status" value="1"/>
</dbReference>
<dbReference type="OrthoDB" id="201752at2759"/>
<comment type="function">
    <text evidence="1">Component of the U5 snRNP complex that is required for spliceosome assembly and for pre-mRNA splicing.</text>
</comment>
<feature type="domain" description="AAR2 N-terminal" evidence="11">
    <location>
        <begin position="12"/>
        <end position="143"/>
    </location>
</feature>
<evidence type="ECO:0000256" key="9">
    <source>
        <dbReference type="SAM" id="MobiDB-lite"/>
    </source>
</evidence>
<evidence type="ECO:0000259" key="11">
    <source>
        <dbReference type="Pfam" id="PF20981"/>
    </source>
</evidence>
<reference evidence="13" key="1">
    <citation type="submission" date="2025-08" db="UniProtKB">
        <authorList>
            <consortium name="RefSeq"/>
        </authorList>
    </citation>
    <scope>IDENTIFICATION</scope>
    <source>
        <tissue evidence="13">Entire body</tissue>
    </source>
</reference>
<dbReference type="GO" id="GO:0000244">
    <property type="term" value="P:spliceosomal tri-snRNP complex assembly"/>
    <property type="evidence" value="ECO:0007669"/>
    <property type="project" value="TreeGrafter"/>
</dbReference>
<evidence type="ECO:0000256" key="6">
    <source>
        <dbReference type="ARBA" id="ARBA00023187"/>
    </source>
</evidence>
<dbReference type="GO" id="GO:0005681">
    <property type="term" value="C:spliceosomal complex"/>
    <property type="evidence" value="ECO:0007669"/>
    <property type="project" value="UniProtKB-KW"/>
</dbReference>
<keyword evidence="5" id="KW-0747">Spliceosome</keyword>
<dbReference type="KEGG" id="apln:108743022"/>
<dbReference type="CDD" id="cd13778">
    <property type="entry name" value="Aar2_C"/>
    <property type="match status" value="1"/>
</dbReference>
<name>A0A1W4XD50_AGRPL</name>
<comment type="subunit">
    <text evidence="8">Interacts with PRPF8 (via RNase H homology domain). Component of a U5 snRNP complex that contains PRPF8.</text>
</comment>
<sequence length="395" mass="45062">MDQNKARSLLREGAILVLLDVPEGTEMGIDLKVWNTEENFRGFKMIPPGLHFIFYSCVSKTEDIAPRRGFFHNFKKSEFLVKKWNKGKEDLCLEEVDNKEVVGLKDNYIALDKFLGPYPFEIHKRWSALISHITTKVLDRHNPIQGKIMSAIELIPCSDADRPRGIKKTANLDSAGCSSSSSSDSNTTVNYTNATKRSRLSCPSDLEQILLPNLKPVPGSELRFTPFPSKVFPEGCTPSEITKHCLDLTYTLENMLTSYDEPSEIIGELQFCYVCFLVGHSLEAFEQWKKLVGLLCSCETAIKKYRQVFDLFVTVLEAQLREIPEEFLADIVANSNYIYVKLKNFFGVVEESDIDGRLKTKIDRFKNSIKNFLKWDFSFTEREDDDDAPVIVETT</sequence>
<dbReference type="FunFam" id="2.60.34.20:FF:000001">
    <property type="entry name" value="protein AAR2 homolog"/>
    <property type="match status" value="1"/>
</dbReference>
<evidence type="ECO:0000256" key="8">
    <source>
        <dbReference type="ARBA" id="ARBA00047009"/>
    </source>
</evidence>
<evidence type="ECO:0000256" key="2">
    <source>
        <dbReference type="ARBA" id="ARBA00006281"/>
    </source>
</evidence>
<dbReference type="STRING" id="224129.A0A1W4XD50"/>
<organism evidence="12 13">
    <name type="scientific">Agrilus planipennis</name>
    <name type="common">Emerald ash borer</name>
    <name type="synonym">Agrilus marcopoli</name>
    <dbReference type="NCBI Taxonomy" id="224129"/>
    <lineage>
        <taxon>Eukaryota</taxon>
        <taxon>Metazoa</taxon>
        <taxon>Ecdysozoa</taxon>
        <taxon>Arthropoda</taxon>
        <taxon>Hexapoda</taxon>
        <taxon>Insecta</taxon>
        <taxon>Pterygota</taxon>
        <taxon>Neoptera</taxon>
        <taxon>Endopterygota</taxon>
        <taxon>Coleoptera</taxon>
        <taxon>Polyphaga</taxon>
        <taxon>Elateriformia</taxon>
        <taxon>Buprestoidea</taxon>
        <taxon>Buprestidae</taxon>
        <taxon>Agrilinae</taxon>
        <taxon>Agrilus</taxon>
    </lineage>
</organism>
<evidence type="ECO:0000313" key="12">
    <source>
        <dbReference type="Proteomes" id="UP000192223"/>
    </source>
</evidence>
<dbReference type="PANTHER" id="PTHR12689">
    <property type="entry name" value="A1 CISTRON SPLICING FACTOR AAR2-RELATED"/>
    <property type="match status" value="1"/>
</dbReference>
<evidence type="ECO:0000313" key="13">
    <source>
        <dbReference type="RefSeq" id="XP_018333929.1"/>
    </source>
</evidence>
<dbReference type="InParanoid" id="A0A1W4XD50"/>